<feature type="coiled-coil region" evidence="1">
    <location>
        <begin position="24"/>
        <end position="51"/>
    </location>
</feature>
<dbReference type="EMBL" id="JBHLVX010000005">
    <property type="protein sequence ID" value="MFC0266593.1"/>
    <property type="molecule type" value="Genomic_DNA"/>
</dbReference>
<accession>A0ABV6FZB5</accession>
<comment type="caution">
    <text evidence="2">The sequence shown here is derived from an EMBL/GenBank/DDBJ whole genome shotgun (WGS) entry which is preliminary data.</text>
</comment>
<protein>
    <submittedName>
        <fullName evidence="2">DUF6447 family protein</fullName>
    </submittedName>
</protein>
<keyword evidence="1" id="KW-0175">Coiled coil</keyword>
<keyword evidence="3" id="KW-1185">Reference proteome</keyword>
<evidence type="ECO:0000256" key="1">
    <source>
        <dbReference type="SAM" id="Coils"/>
    </source>
</evidence>
<name>A0ABV6FZB5_9GAMM</name>
<gene>
    <name evidence="2" type="ORF">ACFFHW_01060</name>
</gene>
<dbReference type="RefSeq" id="WP_019951345.1">
    <property type="nucleotide sequence ID" value="NZ_JBHLVX010000005.1"/>
</dbReference>
<evidence type="ECO:0000313" key="3">
    <source>
        <dbReference type="Proteomes" id="UP001589814"/>
    </source>
</evidence>
<evidence type="ECO:0000313" key="2">
    <source>
        <dbReference type="EMBL" id="MFC0266593.1"/>
    </source>
</evidence>
<sequence>MAQQDNTVTINGKPYVWSELSEAARDQLTNLRACDEEIARLKRQQAIAQAARMTYSHLLERELPASAEKH</sequence>
<organism evidence="2 3">
    <name type="scientific">Kushneria aurantia</name>
    <dbReference type="NCBI Taxonomy" id="504092"/>
    <lineage>
        <taxon>Bacteria</taxon>
        <taxon>Pseudomonadati</taxon>
        <taxon>Pseudomonadota</taxon>
        <taxon>Gammaproteobacteria</taxon>
        <taxon>Oceanospirillales</taxon>
        <taxon>Halomonadaceae</taxon>
        <taxon>Kushneria</taxon>
    </lineage>
</organism>
<proteinExistence type="predicted"/>
<reference evidence="2 3" key="1">
    <citation type="submission" date="2024-09" db="EMBL/GenBank/DDBJ databases">
        <authorList>
            <person name="Sun Q."/>
            <person name="Mori K."/>
        </authorList>
    </citation>
    <scope>NUCLEOTIDE SEQUENCE [LARGE SCALE GENOMIC DNA]</scope>
    <source>
        <strain evidence="2 3">CCM 7415</strain>
    </source>
</reference>
<dbReference type="Proteomes" id="UP001589814">
    <property type="component" value="Unassembled WGS sequence"/>
</dbReference>